<dbReference type="InParanoid" id="A0A2J6TRZ2"/>
<reference evidence="2 3" key="1">
    <citation type="submission" date="2016-04" db="EMBL/GenBank/DDBJ databases">
        <title>A degradative enzymes factory behind the ericoid mycorrhizal symbiosis.</title>
        <authorList>
            <consortium name="DOE Joint Genome Institute"/>
            <person name="Martino E."/>
            <person name="Morin E."/>
            <person name="Grelet G."/>
            <person name="Kuo A."/>
            <person name="Kohler A."/>
            <person name="Daghino S."/>
            <person name="Barry K."/>
            <person name="Choi C."/>
            <person name="Cichocki N."/>
            <person name="Clum A."/>
            <person name="Copeland A."/>
            <person name="Hainaut M."/>
            <person name="Haridas S."/>
            <person name="Labutti K."/>
            <person name="Lindquist E."/>
            <person name="Lipzen A."/>
            <person name="Khouja H.-R."/>
            <person name="Murat C."/>
            <person name="Ohm R."/>
            <person name="Olson A."/>
            <person name="Spatafora J."/>
            <person name="Veneault-Fourrey C."/>
            <person name="Henrissat B."/>
            <person name="Grigoriev I."/>
            <person name="Martin F."/>
            <person name="Perotto S."/>
        </authorList>
    </citation>
    <scope>NUCLEOTIDE SEQUENCE [LARGE SCALE GENOMIC DNA]</scope>
    <source>
        <strain evidence="2 3">E</strain>
    </source>
</reference>
<protein>
    <submittedName>
        <fullName evidence="2">Uncharacterized protein</fullName>
    </submittedName>
</protein>
<dbReference type="AlphaFoldDB" id="A0A2J6TRZ2"/>
<sequence length="151" mass="17389">MSSSTVFERQEGRKASRSLLTRNTRNRKHDVDRCCQLGKGMRFLGSSDVANRKRWSALTRLLGLKVPKKEAFLSKIRKGEARLRYKKYGQLTRSISLPCPAPRNCGERIARLYLWNDIKPLTRALQKIATGHAMRLLQQYTNAENAITRRS</sequence>
<dbReference type="Proteomes" id="UP000235371">
    <property type="component" value="Unassembled WGS sequence"/>
</dbReference>
<feature type="region of interest" description="Disordered" evidence="1">
    <location>
        <begin position="1"/>
        <end position="23"/>
    </location>
</feature>
<proteinExistence type="predicted"/>
<name>A0A2J6TRZ2_9HELO</name>
<evidence type="ECO:0000313" key="2">
    <source>
        <dbReference type="EMBL" id="PMD65772.1"/>
    </source>
</evidence>
<gene>
    <name evidence="2" type="ORF">K444DRAFT_151828</name>
</gene>
<evidence type="ECO:0000256" key="1">
    <source>
        <dbReference type="SAM" id="MobiDB-lite"/>
    </source>
</evidence>
<accession>A0A2J6TRZ2</accession>
<dbReference type="EMBL" id="KZ613745">
    <property type="protein sequence ID" value="PMD65772.1"/>
    <property type="molecule type" value="Genomic_DNA"/>
</dbReference>
<keyword evidence="3" id="KW-1185">Reference proteome</keyword>
<evidence type="ECO:0000313" key="3">
    <source>
        <dbReference type="Proteomes" id="UP000235371"/>
    </source>
</evidence>
<organism evidence="2 3">
    <name type="scientific">Hyaloscypha bicolor E</name>
    <dbReference type="NCBI Taxonomy" id="1095630"/>
    <lineage>
        <taxon>Eukaryota</taxon>
        <taxon>Fungi</taxon>
        <taxon>Dikarya</taxon>
        <taxon>Ascomycota</taxon>
        <taxon>Pezizomycotina</taxon>
        <taxon>Leotiomycetes</taxon>
        <taxon>Helotiales</taxon>
        <taxon>Hyaloscyphaceae</taxon>
        <taxon>Hyaloscypha</taxon>
        <taxon>Hyaloscypha bicolor</taxon>
    </lineage>
</organism>
<dbReference type="GeneID" id="36578691"/>
<dbReference type="RefSeq" id="XP_024742676.1">
    <property type="nucleotide sequence ID" value="XM_024870609.1"/>
</dbReference>